<dbReference type="AlphaFoldDB" id="A0A068X5A4"/>
<reference evidence="1 2" key="1">
    <citation type="journal article" date="2013" name="Nature">
        <title>The genomes of four tapeworm species reveal adaptations to parasitism.</title>
        <authorList>
            <person name="Tsai I.J."/>
            <person name="Zarowiecki M."/>
            <person name="Holroyd N."/>
            <person name="Garciarrubio A."/>
            <person name="Sanchez-Flores A."/>
            <person name="Brooks K.L."/>
            <person name="Tracey A."/>
            <person name="Bobes R.J."/>
            <person name="Fragoso G."/>
            <person name="Sciutto E."/>
            <person name="Aslett M."/>
            <person name="Beasley H."/>
            <person name="Bennett H.M."/>
            <person name="Cai J."/>
            <person name="Camicia F."/>
            <person name="Clark R."/>
            <person name="Cucher M."/>
            <person name="De Silva N."/>
            <person name="Day T.A."/>
            <person name="Deplazes P."/>
            <person name="Estrada K."/>
            <person name="Fernandez C."/>
            <person name="Holland P.W."/>
            <person name="Hou J."/>
            <person name="Hu S."/>
            <person name="Huckvale T."/>
            <person name="Hung S.S."/>
            <person name="Kamenetzky L."/>
            <person name="Keane J.A."/>
            <person name="Kiss F."/>
            <person name="Koziol U."/>
            <person name="Lambert O."/>
            <person name="Liu K."/>
            <person name="Luo X."/>
            <person name="Luo Y."/>
            <person name="Macchiaroli N."/>
            <person name="Nichol S."/>
            <person name="Paps J."/>
            <person name="Parkinson J."/>
            <person name="Pouchkina-Stantcheva N."/>
            <person name="Riddiford N."/>
            <person name="Rosenzvit M."/>
            <person name="Salinas G."/>
            <person name="Wasmuth J.D."/>
            <person name="Zamanian M."/>
            <person name="Zheng Y."/>
            <person name="Cai X."/>
            <person name="Soberon X."/>
            <person name="Olson P.D."/>
            <person name="Laclette J.P."/>
            <person name="Brehm K."/>
            <person name="Berriman M."/>
            <person name="Garciarrubio A."/>
            <person name="Bobes R.J."/>
            <person name="Fragoso G."/>
            <person name="Sanchez-Flores A."/>
            <person name="Estrada K."/>
            <person name="Cevallos M.A."/>
            <person name="Morett E."/>
            <person name="Gonzalez V."/>
            <person name="Portillo T."/>
            <person name="Ochoa-Leyva A."/>
            <person name="Jose M.V."/>
            <person name="Sciutto E."/>
            <person name="Landa A."/>
            <person name="Jimenez L."/>
            <person name="Valdes V."/>
            <person name="Carrero J.C."/>
            <person name="Larralde C."/>
            <person name="Morales-Montor J."/>
            <person name="Limon-Lason J."/>
            <person name="Soberon X."/>
            <person name="Laclette J.P."/>
        </authorList>
    </citation>
    <scope>NUCLEOTIDE SEQUENCE [LARGE SCALE GENOMIC DNA]</scope>
</reference>
<dbReference type="EMBL" id="LK028810">
    <property type="protein sequence ID" value="CDS25201.1"/>
    <property type="molecule type" value="Genomic_DNA"/>
</dbReference>
<proteinExistence type="predicted"/>
<dbReference type="WBParaSite" id="EgrG_000723500">
    <property type="protein sequence ID" value="EgrG_000723500"/>
    <property type="gene ID" value="EgrG_000723500"/>
</dbReference>
<protein>
    <submittedName>
        <fullName evidence="1 3">Uncharacterized protein</fullName>
    </submittedName>
</protein>
<accession>A0A068X5A4</accession>
<evidence type="ECO:0000313" key="1">
    <source>
        <dbReference type="EMBL" id="CDS25201.1"/>
    </source>
</evidence>
<organism evidence="1">
    <name type="scientific">Echinococcus granulosus</name>
    <name type="common">Hydatid tapeworm</name>
    <dbReference type="NCBI Taxonomy" id="6210"/>
    <lineage>
        <taxon>Eukaryota</taxon>
        <taxon>Metazoa</taxon>
        <taxon>Spiralia</taxon>
        <taxon>Lophotrochozoa</taxon>
        <taxon>Platyhelminthes</taxon>
        <taxon>Cestoda</taxon>
        <taxon>Eucestoda</taxon>
        <taxon>Cyclophyllidea</taxon>
        <taxon>Taeniidae</taxon>
        <taxon>Echinococcus</taxon>
        <taxon>Echinococcus granulosus group</taxon>
    </lineage>
</organism>
<gene>
    <name evidence="1" type="ORF">EgrG_000723500</name>
</gene>
<evidence type="ECO:0000313" key="2">
    <source>
        <dbReference type="Proteomes" id="UP000492820"/>
    </source>
</evidence>
<sequence>MGIPAAGADAHRTVLTVTQCRCRMLTDVTGGYEAPPFLYIVFCYLPLKNCVARS</sequence>
<dbReference type="Proteomes" id="UP000492820">
    <property type="component" value="Unassembled WGS sequence"/>
</dbReference>
<reference evidence="3" key="3">
    <citation type="submission" date="2020-10" db="UniProtKB">
        <authorList>
            <consortium name="WormBaseParasite"/>
        </authorList>
    </citation>
    <scope>IDENTIFICATION</scope>
</reference>
<evidence type="ECO:0000313" key="3">
    <source>
        <dbReference type="WBParaSite" id="EgrG_000723500"/>
    </source>
</evidence>
<name>A0A068X5A4_ECHGR</name>
<reference evidence="1" key="2">
    <citation type="submission" date="2014-06" db="EMBL/GenBank/DDBJ databases">
        <authorList>
            <person name="Aslett M."/>
        </authorList>
    </citation>
    <scope>NUCLEOTIDE SEQUENCE</scope>
</reference>